<proteinExistence type="inferred from homology"/>
<evidence type="ECO:0000313" key="7">
    <source>
        <dbReference type="EMBL" id="CAE7184522.1"/>
    </source>
</evidence>
<comment type="subcellular location">
    <subcellularLocation>
        <location evidence="1">Endomembrane system</location>
    </subcellularLocation>
</comment>
<reference evidence="7" key="1">
    <citation type="submission" date="2021-02" db="EMBL/GenBank/DDBJ databases">
        <authorList>
            <person name="Dougan E. K."/>
            <person name="Rhodes N."/>
            <person name="Thang M."/>
            <person name="Chan C."/>
        </authorList>
    </citation>
    <scope>NUCLEOTIDE SEQUENCE</scope>
</reference>
<dbReference type="Gene3D" id="1.25.10.10">
    <property type="entry name" value="Leucine-rich Repeat Variant"/>
    <property type="match status" value="1"/>
</dbReference>
<evidence type="ECO:0000256" key="4">
    <source>
        <dbReference type="ARBA" id="ARBA00022927"/>
    </source>
</evidence>
<dbReference type="GO" id="GO:0030117">
    <property type="term" value="C:membrane coat"/>
    <property type="evidence" value="ECO:0007669"/>
    <property type="project" value="InterPro"/>
</dbReference>
<protein>
    <submittedName>
        <fullName evidence="7">BETAA-AD protein</fullName>
    </submittedName>
</protein>
<name>A0A812IW67_SYMPI</name>
<keyword evidence="5" id="KW-0472">Membrane</keyword>
<keyword evidence="4" id="KW-0653">Protein transport</keyword>
<dbReference type="PANTHER" id="PTHR11134">
    <property type="entry name" value="ADAPTOR COMPLEX SUBUNIT BETA FAMILY MEMBER"/>
    <property type="match status" value="1"/>
</dbReference>
<keyword evidence="8" id="KW-1185">Reference proteome</keyword>
<feature type="domain" description="Clathrin/coatomer adaptor adaptin-like N-terminal" evidence="6">
    <location>
        <begin position="17"/>
        <end position="118"/>
    </location>
</feature>
<dbReference type="InterPro" id="IPR011989">
    <property type="entry name" value="ARM-like"/>
</dbReference>
<dbReference type="AlphaFoldDB" id="A0A812IW67"/>
<dbReference type="SUPFAM" id="SSF48371">
    <property type="entry name" value="ARM repeat"/>
    <property type="match status" value="1"/>
</dbReference>
<comment type="caution">
    <text evidence="7">The sequence shown here is derived from an EMBL/GenBank/DDBJ whole genome shotgun (WGS) entry which is preliminary data.</text>
</comment>
<evidence type="ECO:0000256" key="2">
    <source>
        <dbReference type="ARBA" id="ARBA00006613"/>
    </source>
</evidence>
<dbReference type="OrthoDB" id="10254310at2759"/>
<dbReference type="InterPro" id="IPR016024">
    <property type="entry name" value="ARM-type_fold"/>
</dbReference>
<evidence type="ECO:0000256" key="1">
    <source>
        <dbReference type="ARBA" id="ARBA00004308"/>
    </source>
</evidence>
<organism evidence="7 8">
    <name type="scientific">Symbiodinium pilosum</name>
    <name type="common">Dinoflagellate</name>
    <dbReference type="NCBI Taxonomy" id="2952"/>
    <lineage>
        <taxon>Eukaryota</taxon>
        <taxon>Sar</taxon>
        <taxon>Alveolata</taxon>
        <taxon>Dinophyceae</taxon>
        <taxon>Suessiales</taxon>
        <taxon>Symbiodiniaceae</taxon>
        <taxon>Symbiodinium</taxon>
    </lineage>
</organism>
<dbReference type="GO" id="GO:0006886">
    <property type="term" value="P:intracellular protein transport"/>
    <property type="evidence" value="ECO:0007669"/>
    <property type="project" value="InterPro"/>
</dbReference>
<dbReference type="GO" id="GO:0016192">
    <property type="term" value="P:vesicle-mediated transport"/>
    <property type="evidence" value="ECO:0007669"/>
    <property type="project" value="InterPro"/>
</dbReference>
<accession>A0A812IW67</accession>
<evidence type="ECO:0000256" key="3">
    <source>
        <dbReference type="ARBA" id="ARBA00022448"/>
    </source>
</evidence>
<dbReference type="InterPro" id="IPR026739">
    <property type="entry name" value="AP_beta"/>
</dbReference>
<evidence type="ECO:0000256" key="5">
    <source>
        <dbReference type="ARBA" id="ARBA00023136"/>
    </source>
</evidence>
<sequence>MAQPPPPRPSGYFEKKGEVHELRQLLRGASADRDQQKKRDAIKKVIAYMTLGIDVSPLFSEMVMASATTDLVQKKMVYLYLVNYAESNSDLAILAINTLQKDCRDDDPMIRGLALRSL</sequence>
<dbReference type="InterPro" id="IPR002553">
    <property type="entry name" value="Clathrin/coatomer_adapt-like_N"/>
</dbReference>
<gene>
    <name evidence="7" type="primary">BETAA-AD</name>
    <name evidence="7" type="ORF">SPIL2461_LOCUS1225</name>
</gene>
<evidence type="ECO:0000313" key="8">
    <source>
        <dbReference type="Proteomes" id="UP000649617"/>
    </source>
</evidence>
<keyword evidence="3" id="KW-0813">Transport</keyword>
<dbReference type="Pfam" id="PF01602">
    <property type="entry name" value="Adaptin_N"/>
    <property type="match status" value="1"/>
</dbReference>
<dbReference type="Proteomes" id="UP000649617">
    <property type="component" value="Unassembled WGS sequence"/>
</dbReference>
<comment type="similarity">
    <text evidence="2">Belongs to the adaptor complexes large subunit family.</text>
</comment>
<dbReference type="GO" id="GO:0012505">
    <property type="term" value="C:endomembrane system"/>
    <property type="evidence" value="ECO:0007669"/>
    <property type="project" value="UniProtKB-SubCell"/>
</dbReference>
<evidence type="ECO:0000259" key="6">
    <source>
        <dbReference type="Pfam" id="PF01602"/>
    </source>
</evidence>
<feature type="non-terminal residue" evidence="7">
    <location>
        <position position="118"/>
    </location>
</feature>
<dbReference type="EMBL" id="CAJNIZ010001178">
    <property type="protein sequence ID" value="CAE7184522.1"/>
    <property type="molecule type" value="Genomic_DNA"/>
</dbReference>